<dbReference type="SMART" id="SM00418">
    <property type="entry name" value="HTH_ARSR"/>
    <property type="match status" value="1"/>
</dbReference>
<evidence type="ECO:0000259" key="4">
    <source>
        <dbReference type="PROSITE" id="PS50987"/>
    </source>
</evidence>
<dbReference type="PRINTS" id="PR00778">
    <property type="entry name" value="HTHARSR"/>
</dbReference>
<dbReference type="Proteomes" id="UP000298347">
    <property type="component" value="Unassembled WGS sequence"/>
</dbReference>
<evidence type="ECO:0000256" key="1">
    <source>
        <dbReference type="ARBA" id="ARBA00023015"/>
    </source>
</evidence>
<dbReference type="NCBIfam" id="NF033788">
    <property type="entry name" value="HTH_metalloreg"/>
    <property type="match status" value="1"/>
</dbReference>
<dbReference type="SUPFAM" id="SSF46785">
    <property type="entry name" value="Winged helix' DNA-binding domain"/>
    <property type="match status" value="1"/>
</dbReference>
<gene>
    <name evidence="5" type="ORF">E4665_08560</name>
</gene>
<dbReference type="PANTHER" id="PTHR33154">
    <property type="entry name" value="TRANSCRIPTIONAL REGULATOR, ARSR FAMILY"/>
    <property type="match status" value="1"/>
</dbReference>
<dbReference type="CDD" id="cd00090">
    <property type="entry name" value="HTH_ARSR"/>
    <property type="match status" value="1"/>
</dbReference>
<comment type="caution">
    <text evidence="5">The sequence shown here is derived from an EMBL/GenBank/DDBJ whole genome shotgun (WGS) entry which is preliminary data.</text>
</comment>
<dbReference type="PANTHER" id="PTHR33154:SF33">
    <property type="entry name" value="TRANSCRIPTIONAL REPRESSOR SDPR"/>
    <property type="match status" value="1"/>
</dbReference>
<name>A0A4Z0GPU1_9BACL</name>
<dbReference type="OrthoDB" id="9799175at2"/>
<reference evidence="5 6" key="1">
    <citation type="journal article" date="2015" name="Int. J. Syst. Evol. Microbiol.">
        <title>Sporolactobacillus shoreae sp. nov. and Sporolactobacillus spathodeae sp. nov., two spore-forming lactic acid bacteria isolated from tree barks in Thailand.</title>
        <authorList>
            <person name="Thamacharoensuk T."/>
            <person name="Kitahara M."/>
            <person name="Ohkuma M."/>
            <person name="Thongchul N."/>
            <person name="Tanasupawat S."/>
        </authorList>
    </citation>
    <scope>NUCLEOTIDE SEQUENCE [LARGE SCALE GENOMIC DNA]</scope>
    <source>
        <strain evidence="5 6">BK92</strain>
    </source>
</reference>
<dbReference type="InterPro" id="IPR011991">
    <property type="entry name" value="ArsR-like_HTH"/>
</dbReference>
<dbReference type="GO" id="GO:0003677">
    <property type="term" value="F:DNA binding"/>
    <property type="evidence" value="ECO:0007669"/>
    <property type="project" value="UniProtKB-KW"/>
</dbReference>
<dbReference type="InterPro" id="IPR001845">
    <property type="entry name" value="HTH_ArsR_DNA-bd_dom"/>
</dbReference>
<dbReference type="InterPro" id="IPR051081">
    <property type="entry name" value="HTH_MetalResp_TranReg"/>
</dbReference>
<keyword evidence="1" id="KW-0805">Transcription regulation</keyword>
<keyword evidence="3" id="KW-0804">Transcription</keyword>
<organism evidence="5 6">
    <name type="scientific">Sporolactobacillus shoreae</name>
    <dbReference type="NCBI Taxonomy" id="1465501"/>
    <lineage>
        <taxon>Bacteria</taxon>
        <taxon>Bacillati</taxon>
        <taxon>Bacillota</taxon>
        <taxon>Bacilli</taxon>
        <taxon>Bacillales</taxon>
        <taxon>Sporolactobacillaceae</taxon>
        <taxon>Sporolactobacillus</taxon>
    </lineage>
</organism>
<protein>
    <submittedName>
        <fullName evidence="5">ArsR family transcriptional regulator</fullName>
    </submittedName>
</protein>
<dbReference type="PROSITE" id="PS50987">
    <property type="entry name" value="HTH_ARSR_2"/>
    <property type="match status" value="1"/>
</dbReference>
<accession>A0A4Z0GPU1</accession>
<evidence type="ECO:0000256" key="2">
    <source>
        <dbReference type="ARBA" id="ARBA00023125"/>
    </source>
</evidence>
<dbReference type="Gene3D" id="1.10.10.10">
    <property type="entry name" value="Winged helix-like DNA-binding domain superfamily/Winged helix DNA-binding domain"/>
    <property type="match status" value="1"/>
</dbReference>
<dbReference type="EMBL" id="SRJD01000008">
    <property type="protein sequence ID" value="TGA98288.1"/>
    <property type="molecule type" value="Genomic_DNA"/>
</dbReference>
<dbReference type="RefSeq" id="WP_135348376.1">
    <property type="nucleotide sequence ID" value="NZ_SRJD01000008.1"/>
</dbReference>
<feature type="domain" description="HTH arsR-type" evidence="4">
    <location>
        <begin position="1"/>
        <end position="93"/>
    </location>
</feature>
<dbReference type="GO" id="GO:0003700">
    <property type="term" value="F:DNA-binding transcription factor activity"/>
    <property type="evidence" value="ECO:0007669"/>
    <property type="project" value="InterPro"/>
</dbReference>
<dbReference type="InterPro" id="IPR036388">
    <property type="entry name" value="WH-like_DNA-bd_sf"/>
</dbReference>
<dbReference type="AlphaFoldDB" id="A0A4Z0GPU1"/>
<proteinExistence type="predicted"/>
<dbReference type="Pfam" id="PF12840">
    <property type="entry name" value="HTH_20"/>
    <property type="match status" value="1"/>
</dbReference>
<evidence type="ECO:0000313" key="5">
    <source>
        <dbReference type="EMBL" id="TGA98288.1"/>
    </source>
</evidence>
<dbReference type="InterPro" id="IPR036390">
    <property type="entry name" value="WH_DNA-bd_sf"/>
</dbReference>
<keyword evidence="6" id="KW-1185">Reference proteome</keyword>
<keyword evidence="2" id="KW-0238">DNA-binding</keyword>
<sequence>MDGETVDKVLVALANPARRGILNEIAAKGQVTATTLADRVTISRQAVIKHLDVLKDAGLVTGRHIGREVRYSVLPEQLGVTAAWMKNLSRQWDRRLVSIKRLAEGKKD</sequence>
<evidence type="ECO:0000313" key="6">
    <source>
        <dbReference type="Proteomes" id="UP000298347"/>
    </source>
</evidence>
<evidence type="ECO:0000256" key="3">
    <source>
        <dbReference type="ARBA" id="ARBA00023163"/>
    </source>
</evidence>